<dbReference type="AlphaFoldDB" id="A0A8H7J0D6"/>
<dbReference type="InterPro" id="IPR045865">
    <property type="entry name" value="ACT-like_dom_sf"/>
</dbReference>
<dbReference type="Gene3D" id="3.40.190.10">
    <property type="entry name" value="Periplasmic binding protein-like II"/>
    <property type="match status" value="2"/>
</dbReference>
<dbReference type="InterPro" id="IPR002912">
    <property type="entry name" value="ACT_dom"/>
</dbReference>
<comment type="pathway">
    <text evidence="1">Amino-acid biosynthesis; L-phenylalanine biosynthesis; phenylpyruvate from prephenate: step 1/1.</text>
</comment>
<keyword evidence="6" id="KW-0456">Lyase</keyword>
<dbReference type="InterPro" id="IPR001086">
    <property type="entry name" value="Preph_deHydtase"/>
</dbReference>
<dbReference type="Proteomes" id="UP000651452">
    <property type="component" value="Unassembled WGS sequence"/>
</dbReference>
<evidence type="ECO:0000259" key="9">
    <source>
        <dbReference type="PROSITE" id="PS51171"/>
    </source>
</evidence>
<dbReference type="GO" id="GO:0004664">
    <property type="term" value="F:prephenate dehydratase activity"/>
    <property type="evidence" value="ECO:0007669"/>
    <property type="project" value="UniProtKB-EC"/>
</dbReference>
<evidence type="ECO:0000256" key="4">
    <source>
        <dbReference type="ARBA" id="ARBA00023141"/>
    </source>
</evidence>
<dbReference type="Gene3D" id="3.30.70.260">
    <property type="match status" value="1"/>
</dbReference>
<gene>
    <name evidence="11" type="ORF">EKO04_007119</name>
</gene>
<dbReference type="SUPFAM" id="SSF53850">
    <property type="entry name" value="Periplasmic binding protein-like II"/>
    <property type="match status" value="1"/>
</dbReference>
<dbReference type="EC" id="4.2.1.51" evidence="2"/>
<feature type="region of interest" description="Disordered" evidence="8">
    <location>
        <begin position="472"/>
        <end position="491"/>
    </location>
</feature>
<dbReference type="FunFam" id="3.40.190.10:FF:000228">
    <property type="entry name" value="Chorismate mutase/prephenate dehydratase"/>
    <property type="match status" value="1"/>
</dbReference>
<feature type="compositionally biased region" description="Polar residues" evidence="8">
    <location>
        <begin position="364"/>
        <end position="379"/>
    </location>
</feature>
<keyword evidence="3" id="KW-0028">Amino-acid biosynthesis</keyword>
<feature type="compositionally biased region" description="Basic residues" evidence="8">
    <location>
        <begin position="590"/>
        <end position="610"/>
    </location>
</feature>
<evidence type="ECO:0000256" key="5">
    <source>
        <dbReference type="ARBA" id="ARBA00023222"/>
    </source>
</evidence>
<dbReference type="PROSITE" id="PS51171">
    <property type="entry name" value="PREPHENATE_DEHYDR_3"/>
    <property type="match status" value="1"/>
</dbReference>
<dbReference type="CDD" id="cd13532">
    <property type="entry name" value="PBP2_PDT_like"/>
    <property type="match status" value="1"/>
</dbReference>
<accession>A0A8H7J0D6</accession>
<comment type="catalytic activity">
    <reaction evidence="7">
        <text>prephenate + H(+) = 3-phenylpyruvate + CO2 + H2O</text>
        <dbReference type="Rhea" id="RHEA:21648"/>
        <dbReference type="ChEBI" id="CHEBI:15377"/>
        <dbReference type="ChEBI" id="CHEBI:15378"/>
        <dbReference type="ChEBI" id="CHEBI:16526"/>
        <dbReference type="ChEBI" id="CHEBI:18005"/>
        <dbReference type="ChEBI" id="CHEBI:29934"/>
        <dbReference type="EC" id="4.2.1.51"/>
    </reaction>
</comment>
<reference evidence="11" key="2">
    <citation type="submission" date="2020-09" db="EMBL/GenBank/DDBJ databases">
        <title>Reference genome assembly for Australian Ascochyta lentis isolate Al4.</title>
        <authorList>
            <person name="Lee R.C."/>
            <person name="Farfan-Caceres L.M."/>
            <person name="Debler J.W."/>
            <person name="Williams A.H."/>
            <person name="Henares B.M."/>
        </authorList>
    </citation>
    <scope>NUCLEOTIDE SEQUENCE</scope>
    <source>
        <strain evidence="11">Al4</strain>
    </source>
</reference>
<sequence>MSEAEKPKVAFLGPEASYTHQATLDTFSPNKYTLAPQTTIEDVFSAVQDGSAYRGVVPFENSTNGSVVFTLDLFADLHSKYNDILVCGEAYVGVSHCLLGLDSSSSNDLSKITKLYSHPQAWGQCKTFLQKHLKHAERFDVSSTSRAAQMVAESKDPSAAAISSKVAGTLFNLSLLSEGINDVSGNQTRFLVLSRKDSSEPPTSSQSIAKTPGDEDYKTLLLFTLPYTPSDPNPGALAQCLSVFGRHKLNLTSINTRPSGVANWEYIFFIEFKGRKDQGDDGPVNAAFRELDGVSDPNIYPYCLTSTSPNPNNIAKNPFYIIVPRRSITSVLVTTNTMAPKERKQSASPSLSETGRTHLPKSPEPSSQHSPSIATSSGVRSPERVRPQGHLTSTRHASPPPELSNVATTHQPVSSDSDTDVELERLETTGALPRPKHFLDWLVKHRGTLDAKLNAVDEFKAAKAGYRRDNTAGDAGSTLGTRNTDDGQGGRGTIVQRGFNPGVISQEIMSQQQHAVGDKYMMTGALPLKEGAQADTESENTWEDIPTGSQQAPLVGKDKQEGYKEVEQDEANPEDDSEDDSEEASPHTKQSSRKVKSKGKKSKAASKSKKSVVGPEDKRLAKAIDRIHVDNDQELTKALLFVVAQKFPEAREMVLKADKISRKHRNDSVVDPHYFDRKLSVEEVLAKAILEGRRESLISDIFDYADSVEIQEEMPRDQPNEHPPGTDHPSPDMSSIPTIQDNKTWKKSETFEKPFQKAEKPSEITIPRDTDVMNME</sequence>
<dbReference type="OrthoDB" id="983542at2759"/>
<evidence type="ECO:0000313" key="11">
    <source>
        <dbReference type="EMBL" id="KAF9694861.1"/>
    </source>
</evidence>
<protein>
    <recommendedName>
        <fullName evidence="2">prephenate dehydratase</fullName>
        <ecNumber evidence="2">4.2.1.51</ecNumber>
    </recommendedName>
</protein>
<keyword evidence="5" id="KW-0584">Phenylalanine biosynthesis</keyword>
<name>A0A8H7J0D6_9PLEO</name>
<evidence type="ECO:0000259" key="10">
    <source>
        <dbReference type="PROSITE" id="PS51671"/>
    </source>
</evidence>
<feature type="compositionally biased region" description="Basic and acidic residues" evidence="8">
    <location>
        <begin position="556"/>
        <end position="566"/>
    </location>
</feature>
<dbReference type="InterPro" id="IPR018528">
    <property type="entry name" value="Preph_deHydtase_CS"/>
</dbReference>
<evidence type="ECO:0000256" key="8">
    <source>
        <dbReference type="SAM" id="MobiDB-lite"/>
    </source>
</evidence>
<feature type="region of interest" description="Disordered" evidence="8">
    <location>
        <begin position="531"/>
        <end position="617"/>
    </location>
</feature>
<evidence type="ECO:0000313" key="12">
    <source>
        <dbReference type="Proteomes" id="UP000651452"/>
    </source>
</evidence>
<evidence type="ECO:0000256" key="3">
    <source>
        <dbReference type="ARBA" id="ARBA00022605"/>
    </source>
</evidence>
<feature type="compositionally biased region" description="Polar residues" evidence="8">
    <location>
        <begin position="405"/>
        <end position="416"/>
    </location>
</feature>
<feature type="domain" description="ACT" evidence="10">
    <location>
        <begin position="225"/>
        <end position="302"/>
    </location>
</feature>
<dbReference type="FunFam" id="3.40.190.10:FF:000034">
    <property type="entry name" value="Chorismate mutase/prephenate dehydratase"/>
    <property type="match status" value="1"/>
</dbReference>
<evidence type="ECO:0000256" key="7">
    <source>
        <dbReference type="ARBA" id="ARBA00047848"/>
    </source>
</evidence>
<dbReference type="PANTHER" id="PTHR21022">
    <property type="entry name" value="PREPHENATE DEHYDRATASE P PROTEIN"/>
    <property type="match status" value="1"/>
</dbReference>
<dbReference type="PROSITE" id="PS00857">
    <property type="entry name" value="PREPHENATE_DEHYDR_1"/>
    <property type="match status" value="1"/>
</dbReference>
<keyword evidence="12" id="KW-1185">Reference proteome</keyword>
<feature type="region of interest" description="Disordered" evidence="8">
    <location>
        <begin position="713"/>
        <end position="776"/>
    </location>
</feature>
<dbReference type="CDD" id="cd04905">
    <property type="entry name" value="ACT_CM-PDT"/>
    <property type="match status" value="1"/>
</dbReference>
<dbReference type="GO" id="GO:0009094">
    <property type="term" value="P:L-phenylalanine biosynthetic process"/>
    <property type="evidence" value="ECO:0007669"/>
    <property type="project" value="UniProtKB-KW"/>
</dbReference>
<dbReference type="Pfam" id="PF00800">
    <property type="entry name" value="PDT"/>
    <property type="match status" value="1"/>
</dbReference>
<evidence type="ECO:0000256" key="1">
    <source>
        <dbReference type="ARBA" id="ARBA00004741"/>
    </source>
</evidence>
<feature type="compositionally biased region" description="Polar residues" evidence="8">
    <location>
        <begin position="732"/>
        <end position="742"/>
    </location>
</feature>
<feature type="domain" description="Prephenate dehydratase" evidence="9">
    <location>
        <begin position="8"/>
        <end position="195"/>
    </location>
</feature>
<dbReference type="PROSITE" id="PS51671">
    <property type="entry name" value="ACT"/>
    <property type="match status" value="1"/>
</dbReference>
<dbReference type="SUPFAM" id="SSF55021">
    <property type="entry name" value="ACT-like"/>
    <property type="match status" value="1"/>
</dbReference>
<feature type="compositionally biased region" description="Basic and acidic residues" evidence="8">
    <location>
        <begin position="743"/>
        <end position="776"/>
    </location>
</feature>
<evidence type="ECO:0000256" key="2">
    <source>
        <dbReference type="ARBA" id="ARBA00013147"/>
    </source>
</evidence>
<feature type="compositionally biased region" description="Acidic residues" evidence="8">
    <location>
        <begin position="567"/>
        <end position="583"/>
    </location>
</feature>
<reference evidence="11" key="1">
    <citation type="submission" date="2018-12" db="EMBL/GenBank/DDBJ databases">
        <authorList>
            <person name="Syme R.A."/>
            <person name="Farfan-Caceres L."/>
            <person name="Lichtenzveig J."/>
        </authorList>
    </citation>
    <scope>NUCLEOTIDE SEQUENCE</scope>
    <source>
        <strain evidence="11">Al4</strain>
    </source>
</reference>
<organism evidence="11 12">
    <name type="scientific">Ascochyta lentis</name>
    <dbReference type="NCBI Taxonomy" id="205686"/>
    <lineage>
        <taxon>Eukaryota</taxon>
        <taxon>Fungi</taxon>
        <taxon>Dikarya</taxon>
        <taxon>Ascomycota</taxon>
        <taxon>Pezizomycotina</taxon>
        <taxon>Dothideomycetes</taxon>
        <taxon>Pleosporomycetidae</taxon>
        <taxon>Pleosporales</taxon>
        <taxon>Pleosporineae</taxon>
        <taxon>Didymellaceae</taxon>
        <taxon>Ascochyta</taxon>
    </lineage>
</organism>
<comment type="caution">
    <text evidence="11">The sequence shown here is derived from an EMBL/GenBank/DDBJ whole genome shotgun (WGS) entry which is preliminary data.</text>
</comment>
<dbReference type="EMBL" id="RZGK01000012">
    <property type="protein sequence ID" value="KAF9694861.1"/>
    <property type="molecule type" value="Genomic_DNA"/>
</dbReference>
<evidence type="ECO:0000256" key="6">
    <source>
        <dbReference type="ARBA" id="ARBA00023239"/>
    </source>
</evidence>
<proteinExistence type="predicted"/>
<dbReference type="GO" id="GO:0005737">
    <property type="term" value="C:cytoplasm"/>
    <property type="evidence" value="ECO:0007669"/>
    <property type="project" value="TreeGrafter"/>
</dbReference>
<dbReference type="PANTHER" id="PTHR21022:SF19">
    <property type="entry name" value="PREPHENATE DEHYDRATASE-RELATED"/>
    <property type="match status" value="1"/>
</dbReference>
<keyword evidence="4" id="KW-0057">Aromatic amino acid biosynthesis</keyword>
<feature type="region of interest" description="Disordered" evidence="8">
    <location>
        <begin position="335"/>
        <end position="421"/>
    </location>
</feature>